<dbReference type="PROSITE" id="PS51186">
    <property type="entry name" value="GNAT"/>
    <property type="match status" value="1"/>
</dbReference>
<keyword evidence="2" id="KW-0808">Transferase</keyword>
<dbReference type="Proteomes" id="UP000281771">
    <property type="component" value="Unassembled WGS sequence"/>
</dbReference>
<sequence>MHIRKAKVEDAEQLLALYTPYVKETTITFETQVPSVQEFQSRIQTILDKFPYLVAEEADTILGYAYAHTYYDRAAYDWTVELSIYVDTKKTQVGIGNALYDALEEKLTQQNIINFLACISLPNEASICFHKKRGYKQIGHFKKVGFKFGQWWDTVWMQKSLIKEEKDG</sequence>
<dbReference type="PANTHER" id="PTHR43072">
    <property type="entry name" value="N-ACETYLTRANSFERASE"/>
    <property type="match status" value="1"/>
</dbReference>
<dbReference type="PANTHER" id="PTHR43072:SF8">
    <property type="entry name" value="ACYLTRANSFERASE FABY-RELATED"/>
    <property type="match status" value="1"/>
</dbReference>
<evidence type="ECO:0000313" key="2">
    <source>
        <dbReference type="EMBL" id="RRD32414.1"/>
    </source>
</evidence>
<dbReference type="InterPro" id="IPR000182">
    <property type="entry name" value="GNAT_dom"/>
</dbReference>
<dbReference type="AlphaFoldDB" id="A0A3P1VDZ4"/>
<dbReference type="STRING" id="1123309.GCA_000377005_01480"/>
<dbReference type="RefSeq" id="WP_124775431.1">
    <property type="nucleotide sequence ID" value="NZ_RQZA01000001.1"/>
</dbReference>
<dbReference type="InterPro" id="IPR016181">
    <property type="entry name" value="Acyl_CoA_acyltransferase"/>
</dbReference>
<dbReference type="Gene3D" id="3.40.630.30">
    <property type="match status" value="1"/>
</dbReference>
<feature type="domain" description="N-acetyltransferase" evidence="1">
    <location>
        <begin position="1"/>
        <end position="162"/>
    </location>
</feature>
<evidence type="ECO:0000313" key="3">
    <source>
        <dbReference type="Proteomes" id="UP000281771"/>
    </source>
</evidence>
<dbReference type="SUPFAM" id="SSF55729">
    <property type="entry name" value="Acyl-CoA N-acyltransferases (Nat)"/>
    <property type="match status" value="1"/>
</dbReference>
<dbReference type="EMBL" id="RQZA01000001">
    <property type="protein sequence ID" value="RRD32414.1"/>
    <property type="molecule type" value="Genomic_DNA"/>
</dbReference>
<gene>
    <name evidence="2" type="ORF">EII38_01370</name>
</gene>
<dbReference type="GO" id="GO:0016747">
    <property type="term" value="F:acyltransferase activity, transferring groups other than amino-acyl groups"/>
    <property type="evidence" value="ECO:0007669"/>
    <property type="project" value="InterPro"/>
</dbReference>
<evidence type="ECO:0000259" key="1">
    <source>
        <dbReference type="PROSITE" id="PS51186"/>
    </source>
</evidence>
<dbReference type="CDD" id="cd04301">
    <property type="entry name" value="NAT_SF"/>
    <property type="match status" value="1"/>
</dbReference>
<keyword evidence="3" id="KW-1185">Reference proteome</keyword>
<protein>
    <submittedName>
        <fullName evidence="2">N-acetyltransferase family protein</fullName>
    </submittedName>
</protein>
<accession>A0A3P1VDZ4</accession>
<proteinExistence type="predicted"/>
<dbReference type="Pfam" id="PF13420">
    <property type="entry name" value="Acetyltransf_4"/>
    <property type="match status" value="1"/>
</dbReference>
<comment type="caution">
    <text evidence="2">The sequence shown here is derived from an EMBL/GenBank/DDBJ whole genome shotgun (WGS) entry which is preliminary data.</text>
</comment>
<name>A0A3P1VDZ4_9STRE</name>
<reference evidence="2 3" key="1">
    <citation type="submission" date="2018-11" db="EMBL/GenBank/DDBJ databases">
        <title>Genomes From Bacteria Associated with the Canine Oral Cavity: a Test Case for Automated Genome-Based Taxonomic Assignment.</title>
        <authorList>
            <person name="Coil D.A."/>
            <person name="Jospin G."/>
            <person name="Darling A.E."/>
            <person name="Wallis C."/>
            <person name="Davis I.J."/>
            <person name="Harris S."/>
            <person name="Eisen J.A."/>
            <person name="Holcombe L.J."/>
            <person name="O'Flynn C."/>
        </authorList>
    </citation>
    <scope>NUCLEOTIDE SEQUENCE [LARGE SCALE GENOMIC DNA]</scope>
    <source>
        <strain evidence="2 3">OH4621_COT-116</strain>
    </source>
</reference>
<organism evidence="2 3">
    <name type="scientific">Streptococcus minor</name>
    <dbReference type="NCBI Taxonomy" id="229549"/>
    <lineage>
        <taxon>Bacteria</taxon>
        <taxon>Bacillati</taxon>
        <taxon>Bacillota</taxon>
        <taxon>Bacilli</taxon>
        <taxon>Lactobacillales</taxon>
        <taxon>Streptococcaceae</taxon>
        <taxon>Streptococcus</taxon>
    </lineage>
</organism>